<proteinExistence type="predicted"/>
<reference evidence="1 2" key="1">
    <citation type="submission" date="2017-05" db="EMBL/GenBank/DDBJ databases">
        <authorList>
            <person name="Varghese N."/>
            <person name="Submissions S."/>
        </authorList>
    </citation>
    <scope>NUCLEOTIDE SEQUENCE [LARGE SCALE GENOMIC DNA]</scope>
    <source>
        <strain evidence="1 2">DSM 19036</strain>
    </source>
</reference>
<dbReference type="EMBL" id="FXTN01000013">
    <property type="protein sequence ID" value="SMO97013.1"/>
    <property type="molecule type" value="Genomic_DNA"/>
</dbReference>
<protein>
    <submittedName>
        <fullName evidence="1">Uncharacterized protein</fullName>
    </submittedName>
</protein>
<dbReference type="AlphaFoldDB" id="A0A521FLA2"/>
<name>A0A521FLA2_9SPHI</name>
<keyword evidence="2" id="KW-1185">Reference proteome</keyword>
<gene>
    <name evidence="1" type="ORF">SAMN06265348_113213</name>
</gene>
<evidence type="ECO:0000313" key="2">
    <source>
        <dbReference type="Proteomes" id="UP000320300"/>
    </source>
</evidence>
<organism evidence="1 2">
    <name type="scientific">Pedobacter westerhofensis</name>
    <dbReference type="NCBI Taxonomy" id="425512"/>
    <lineage>
        <taxon>Bacteria</taxon>
        <taxon>Pseudomonadati</taxon>
        <taxon>Bacteroidota</taxon>
        <taxon>Sphingobacteriia</taxon>
        <taxon>Sphingobacteriales</taxon>
        <taxon>Sphingobacteriaceae</taxon>
        <taxon>Pedobacter</taxon>
    </lineage>
</organism>
<accession>A0A521FLA2</accession>
<dbReference type="Proteomes" id="UP000320300">
    <property type="component" value="Unassembled WGS sequence"/>
</dbReference>
<evidence type="ECO:0000313" key="1">
    <source>
        <dbReference type="EMBL" id="SMO97013.1"/>
    </source>
</evidence>
<dbReference type="RefSeq" id="WP_142530628.1">
    <property type="nucleotide sequence ID" value="NZ_CBCSJO010000012.1"/>
</dbReference>
<sequence length="95" mass="11729">MKSHIEVLYDPRYFKDREEFETIIYEIQERHEAWFYARINPVSGLAPDKIYNFYRYFYDENHDIALFLDDELHPDIRKECREAFDSVFLTVEKHS</sequence>
<dbReference type="OrthoDB" id="767343at2"/>